<evidence type="ECO:0000256" key="2">
    <source>
        <dbReference type="ARBA" id="ARBA00006024"/>
    </source>
</evidence>
<dbReference type="InterPro" id="IPR036412">
    <property type="entry name" value="HAD-like_sf"/>
</dbReference>
<evidence type="ECO:0000256" key="11">
    <source>
        <dbReference type="ARBA" id="ARBA00022840"/>
    </source>
</evidence>
<dbReference type="STRING" id="670482.SAMN04488542_13239"/>
<dbReference type="GO" id="GO:0005524">
    <property type="term" value="F:ATP binding"/>
    <property type="evidence" value="ECO:0007669"/>
    <property type="project" value="UniProtKB-UniRule"/>
</dbReference>
<evidence type="ECO:0000256" key="14">
    <source>
        <dbReference type="ARBA" id="ARBA00023008"/>
    </source>
</evidence>
<evidence type="ECO:0000256" key="8">
    <source>
        <dbReference type="ARBA" id="ARBA00022723"/>
    </source>
</evidence>
<keyword evidence="8 19" id="KW-0479">Metal-binding</keyword>
<gene>
    <name evidence="21" type="ORF">SAMN04488542_13239</name>
</gene>
<evidence type="ECO:0000256" key="3">
    <source>
        <dbReference type="ARBA" id="ARBA00022448"/>
    </source>
</evidence>
<evidence type="ECO:0000256" key="4">
    <source>
        <dbReference type="ARBA" id="ARBA00022475"/>
    </source>
</evidence>
<dbReference type="Pfam" id="PF00122">
    <property type="entry name" value="E1-E2_ATPase"/>
    <property type="match status" value="1"/>
</dbReference>
<comment type="subcellular location">
    <subcellularLocation>
        <location evidence="1">Cell membrane</location>
        <topology evidence="1">Multi-pass membrane protein</topology>
    </subcellularLocation>
</comment>
<dbReference type="InterPro" id="IPR027256">
    <property type="entry name" value="P-typ_ATPase_IB"/>
</dbReference>
<keyword evidence="11 19" id="KW-0067">ATP-binding</keyword>
<dbReference type="PRINTS" id="PR00941">
    <property type="entry name" value="CDATPASE"/>
</dbReference>
<dbReference type="RefSeq" id="WP_091235262.1">
    <property type="nucleotide sequence ID" value="NZ_FNBG01000032.1"/>
</dbReference>
<keyword evidence="13 19" id="KW-1133">Transmembrane helix</keyword>
<dbReference type="InterPro" id="IPR051014">
    <property type="entry name" value="Cation_Transport_ATPase_IB"/>
</dbReference>
<accession>A0A1G7SXR9</accession>
<comment type="similarity">
    <text evidence="2 19">Belongs to the cation transport ATPase (P-type) (TC 3.A.3) family. Type IB subfamily.</text>
</comment>
<dbReference type="GO" id="GO:0005886">
    <property type="term" value="C:plasma membrane"/>
    <property type="evidence" value="ECO:0007669"/>
    <property type="project" value="UniProtKB-SubCell"/>
</dbReference>
<evidence type="ECO:0000256" key="10">
    <source>
        <dbReference type="ARBA" id="ARBA00022796"/>
    </source>
</evidence>
<feature type="transmembrane region" description="Helical" evidence="19">
    <location>
        <begin position="566"/>
        <end position="585"/>
    </location>
</feature>
<dbReference type="InterPro" id="IPR023298">
    <property type="entry name" value="ATPase_P-typ_TM_dom_sf"/>
</dbReference>
<evidence type="ECO:0000256" key="17">
    <source>
        <dbReference type="ARBA" id="ARBA00039103"/>
    </source>
</evidence>
<dbReference type="InterPro" id="IPR001757">
    <property type="entry name" value="P_typ_ATPase"/>
</dbReference>
<dbReference type="GO" id="GO:0006825">
    <property type="term" value="P:copper ion transport"/>
    <property type="evidence" value="ECO:0007669"/>
    <property type="project" value="UniProtKB-KW"/>
</dbReference>
<dbReference type="InterPro" id="IPR059000">
    <property type="entry name" value="ATPase_P-type_domA"/>
</dbReference>
<evidence type="ECO:0000256" key="16">
    <source>
        <dbReference type="ARBA" id="ARBA00023136"/>
    </source>
</evidence>
<keyword evidence="10" id="KW-0187">Copper transport</keyword>
<comment type="catalytic activity">
    <reaction evidence="18">
        <text>Cd(2+)(in) + ATP + H2O = Cd(2+)(out) + ADP + phosphate + H(+)</text>
        <dbReference type="Rhea" id="RHEA:12132"/>
        <dbReference type="ChEBI" id="CHEBI:15377"/>
        <dbReference type="ChEBI" id="CHEBI:15378"/>
        <dbReference type="ChEBI" id="CHEBI:30616"/>
        <dbReference type="ChEBI" id="CHEBI:43474"/>
        <dbReference type="ChEBI" id="CHEBI:48775"/>
        <dbReference type="ChEBI" id="CHEBI:456216"/>
        <dbReference type="EC" id="7.2.2.21"/>
    </reaction>
</comment>
<keyword evidence="5" id="KW-0104">Cadmium</keyword>
<dbReference type="NCBIfam" id="TIGR01525">
    <property type="entry name" value="ATPase-IB_hvy"/>
    <property type="match status" value="1"/>
</dbReference>
<reference evidence="21 22" key="1">
    <citation type="submission" date="2016-10" db="EMBL/GenBank/DDBJ databases">
        <authorList>
            <person name="de Groot N.N."/>
        </authorList>
    </citation>
    <scope>NUCLEOTIDE SEQUENCE [LARGE SCALE GENOMIC DNA]</scope>
    <source>
        <strain evidence="21 22">DSM 28129</strain>
    </source>
</reference>
<dbReference type="InterPro" id="IPR018303">
    <property type="entry name" value="ATPase_P-typ_P_site"/>
</dbReference>
<evidence type="ECO:0000259" key="20">
    <source>
        <dbReference type="Pfam" id="PF00122"/>
    </source>
</evidence>
<keyword evidence="14" id="KW-0186">Copper</keyword>
<dbReference type="SFLD" id="SFLDF00027">
    <property type="entry name" value="p-type_atpase"/>
    <property type="match status" value="1"/>
</dbReference>
<dbReference type="SUPFAM" id="SSF56784">
    <property type="entry name" value="HAD-like"/>
    <property type="match status" value="1"/>
</dbReference>
<keyword evidence="22" id="KW-1185">Reference proteome</keyword>
<organism evidence="21 22">
    <name type="scientific">Fontibacillus panacisegetis</name>
    <dbReference type="NCBI Taxonomy" id="670482"/>
    <lineage>
        <taxon>Bacteria</taxon>
        <taxon>Bacillati</taxon>
        <taxon>Bacillota</taxon>
        <taxon>Bacilli</taxon>
        <taxon>Bacillales</taxon>
        <taxon>Paenibacillaceae</taxon>
        <taxon>Fontibacillus</taxon>
    </lineage>
</organism>
<dbReference type="PROSITE" id="PS00154">
    <property type="entry name" value="ATPASE_E1_E2"/>
    <property type="match status" value="1"/>
</dbReference>
<dbReference type="SUPFAM" id="SSF81665">
    <property type="entry name" value="Calcium ATPase, transmembrane domain M"/>
    <property type="match status" value="1"/>
</dbReference>
<dbReference type="InterPro" id="IPR023299">
    <property type="entry name" value="ATPase_P-typ_cyto_dom_N"/>
</dbReference>
<feature type="transmembrane region" description="Helical" evidence="19">
    <location>
        <begin position="230"/>
        <end position="248"/>
    </location>
</feature>
<evidence type="ECO:0000256" key="12">
    <source>
        <dbReference type="ARBA" id="ARBA00022967"/>
    </source>
</evidence>
<dbReference type="CDD" id="cd02079">
    <property type="entry name" value="P-type_ATPase_HM"/>
    <property type="match status" value="1"/>
</dbReference>
<dbReference type="Gene3D" id="3.40.50.1000">
    <property type="entry name" value="HAD superfamily/HAD-like"/>
    <property type="match status" value="1"/>
</dbReference>
<evidence type="ECO:0000256" key="6">
    <source>
        <dbReference type="ARBA" id="ARBA00022553"/>
    </source>
</evidence>
<dbReference type="GO" id="GO:0016887">
    <property type="term" value="F:ATP hydrolysis activity"/>
    <property type="evidence" value="ECO:0007669"/>
    <property type="project" value="InterPro"/>
</dbReference>
<keyword evidence="4 19" id="KW-1003">Cell membrane</keyword>
<evidence type="ECO:0000313" key="22">
    <source>
        <dbReference type="Proteomes" id="UP000198972"/>
    </source>
</evidence>
<dbReference type="SFLD" id="SFLDG00002">
    <property type="entry name" value="C1.7:_P-type_atpase_like"/>
    <property type="match status" value="1"/>
</dbReference>
<dbReference type="FunFam" id="2.70.150.10:FF:000020">
    <property type="entry name" value="Copper-exporting P-type ATPase A"/>
    <property type="match status" value="1"/>
</dbReference>
<evidence type="ECO:0000256" key="13">
    <source>
        <dbReference type="ARBA" id="ARBA00022989"/>
    </source>
</evidence>
<dbReference type="PANTHER" id="PTHR48085">
    <property type="entry name" value="CADMIUM/ZINC-TRANSPORTING ATPASE HMA2-RELATED"/>
    <property type="match status" value="1"/>
</dbReference>
<evidence type="ECO:0000256" key="9">
    <source>
        <dbReference type="ARBA" id="ARBA00022741"/>
    </source>
</evidence>
<keyword evidence="7 19" id="KW-0812">Transmembrane</keyword>
<evidence type="ECO:0000256" key="15">
    <source>
        <dbReference type="ARBA" id="ARBA00023065"/>
    </source>
</evidence>
<keyword evidence="16 19" id="KW-0472">Membrane</keyword>
<dbReference type="PRINTS" id="PR00119">
    <property type="entry name" value="CATATPASE"/>
</dbReference>
<evidence type="ECO:0000256" key="5">
    <source>
        <dbReference type="ARBA" id="ARBA00022539"/>
    </source>
</evidence>
<evidence type="ECO:0000256" key="7">
    <source>
        <dbReference type="ARBA" id="ARBA00022692"/>
    </source>
</evidence>
<feature type="transmembrane region" description="Helical" evidence="19">
    <location>
        <begin position="591"/>
        <end position="609"/>
    </location>
</feature>
<feature type="domain" description="P-type ATPase A" evidence="20">
    <location>
        <begin position="114"/>
        <end position="214"/>
    </location>
</feature>
<protein>
    <recommendedName>
        <fullName evidence="17">Cd(2+)-exporting ATPase</fullName>
        <ecNumber evidence="17">7.2.2.21</ecNumber>
    </recommendedName>
</protein>
<dbReference type="GO" id="GO:0046872">
    <property type="term" value="F:metal ion binding"/>
    <property type="evidence" value="ECO:0007669"/>
    <property type="project" value="UniProtKB-KW"/>
</dbReference>
<dbReference type="PANTHER" id="PTHR48085:SF5">
    <property type="entry name" value="CADMIUM_ZINC-TRANSPORTING ATPASE HMA4-RELATED"/>
    <property type="match status" value="1"/>
</dbReference>
<dbReference type="EMBL" id="FNBG01000032">
    <property type="protein sequence ID" value="SDG27219.1"/>
    <property type="molecule type" value="Genomic_DNA"/>
</dbReference>
<proteinExistence type="inferred from homology"/>
<keyword evidence="3" id="KW-0813">Transport</keyword>
<keyword evidence="6" id="KW-0597">Phosphoprotein</keyword>
<dbReference type="EC" id="7.2.2.21" evidence="17"/>
<name>A0A1G7SXR9_9BACL</name>
<keyword evidence="9 19" id="KW-0547">Nucleotide-binding</keyword>
<dbReference type="InterPro" id="IPR044492">
    <property type="entry name" value="P_typ_ATPase_HD_dom"/>
</dbReference>
<dbReference type="NCBIfam" id="TIGR01494">
    <property type="entry name" value="ATPase_P-type"/>
    <property type="match status" value="1"/>
</dbReference>
<dbReference type="AlphaFoldDB" id="A0A1G7SXR9"/>
<dbReference type="SUPFAM" id="SSF81653">
    <property type="entry name" value="Calcium ATPase, transduction domain A"/>
    <property type="match status" value="1"/>
</dbReference>
<dbReference type="SFLD" id="SFLDS00003">
    <property type="entry name" value="Haloacid_Dehalogenase"/>
    <property type="match status" value="1"/>
</dbReference>
<evidence type="ECO:0000256" key="18">
    <source>
        <dbReference type="ARBA" id="ARBA00049338"/>
    </source>
</evidence>
<feature type="transmembrane region" description="Helical" evidence="19">
    <location>
        <begin position="29"/>
        <end position="49"/>
    </location>
</feature>
<keyword evidence="15" id="KW-0406">Ion transport</keyword>
<feature type="transmembrane region" description="Helical" evidence="19">
    <location>
        <begin position="56"/>
        <end position="77"/>
    </location>
</feature>
<dbReference type="Gene3D" id="3.40.1110.10">
    <property type="entry name" value="Calcium-transporting ATPase, cytoplasmic domain N"/>
    <property type="match status" value="1"/>
</dbReference>
<sequence>MLKLTKGQIIWVSGILAAVSFMLKKLVGYEAITIILMLMTTIIAGVPIFKKAVGALRYRIVGIDALVTLAVIGALLIGEYWEAAAVTFLFMLGDYLEVRTIEKTRSSIKALLDLAPNTTRVKRNGIETFIEPDEVAQGDLVIVKPGEKISVDGTVVEGSAYVNQATITGESVPVNRGVEETVFSGTIVESGYLVIRSDRVGDDTTFARILQMVEEAQDKKAKTQKFLEKFSRYYTPIIILLAVVLYLVTRDIELALTLLVIACPGALVISTPVSIVAGIGNGAKHGVLVKSGEIMEKLGTIHVVAFDKTGTITVGNPGVTRVKAYKTDEDELLRIAAIGESYSEHPLGKAIIVKAEERFGVITQVPENMQIITGQGLIFSLHGEVYYIGNRKLFESNGISVTSYEDDLRIEEEQGQTVVIVGNKDGINGIISIADSIREDAGALVASLKSQGVKKVVMLTGDNRRAAKSVADEIGLDDYYSELLPDDKVRILAELEKEYGTIAMVGDGVNDAPALASASLGIAIGGVGTDVAMETADVVLMSAEVGKLSYAIGLSRATVRNMKQNIYFALVVVVLLLAGVLIKTVNLSFGMLVHEGSVLLVILNAIRLLEYGKSKGNIHDHIHDHKGRAISE</sequence>
<keyword evidence="12" id="KW-1278">Translocase</keyword>
<dbReference type="GO" id="GO:0008551">
    <property type="term" value="F:P-type cadmium transporter activity"/>
    <property type="evidence" value="ECO:0007669"/>
    <property type="project" value="UniProtKB-EC"/>
</dbReference>
<feature type="transmembrane region" description="Helical" evidence="19">
    <location>
        <begin position="254"/>
        <end position="280"/>
    </location>
</feature>
<dbReference type="NCBIfam" id="TIGR01511">
    <property type="entry name" value="ATPase-IB1_Cu"/>
    <property type="match status" value="1"/>
</dbReference>
<dbReference type="Pfam" id="PF00702">
    <property type="entry name" value="Hydrolase"/>
    <property type="match status" value="1"/>
</dbReference>
<evidence type="ECO:0000313" key="21">
    <source>
        <dbReference type="EMBL" id="SDG27219.1"/>
    </source>
</evidence>
<dbReference type="InterPro" id="IPR023214">
    <property type="entry name" value="HAD_sf"/>
</dbReference>
<dbReference type="Proteomes" id="UP000198972">
    <property type="component" value="Unassembled WGS sequence"/>
</dbReference>
<dbReference type="Gene3D" id="2.70.150.10">
    <property type="entry name" value="Calcium-transporting ATPase, cytoplasmic transduction domain A"/>
    <property type="match status" value="1"/>
</dbReference>
<dbReference type="OrthoDB" id="9813266at2"/>
<evidence type="ECO:0000256" key="1">
    <source>
        <dbReference type="ARBA" id="ARBA00004651"/>
    </source>
</evidence>
<dbReference type="InterPro" id="IPR008250">
    <property type="entry name" value="ATPase_P-typ_transduc_dom_A_sf"/>
</dbReference>
<evidence type="ECO:0000256" key="19">
    <source>
        <dbReference type="RuleBase" id="RU362081"/>
    </source>
</evidence>